<keyword evidence="2" id="KW-1185">Reference proteome</keyword>
<accession>A0A3M7R2G4</accession>
<organism evidence="1 2">
    <name type="scientific">Brachionus plicatilis</name>
    <name type="common">Marine rotifer</name>
    <name type="synonym">Brachionus muelleri</name>
    <dbReference type="NCBI Taxonomy" id="10195"/>
    <lineage>
        <taxon>Eukaryota</taxon>
        <taxon>Metazoa</taxon>
        <taxon>Spiralia</taxon>
        <taxon>Gnathifera</taxon>
        <taxon>Rotifera</taxon>
        <taxon>Eurotatoria</taxon>
        <taxon>Monogononta</taxon>
        <taxon>Pseudotrocha</taxon>
        <taxon>Ploima</taxon>
        <taxon>Brachionidae</taxon>
        <taxon>Brachionus</taxon>
    </lineage>
</organism>
<proteinExistence type="predicted"/>
<dbReference type="EMBL" id="REGN01004372">
    <property type="protein sequence ID" value="RNA17782.1"/>
    <property type="molecule type" value="Genomic_DNA"/>
</dbReference>
<name>A0A3M7R2G4_BRAPC</name>
<evidence type="ECO:0000313" key="1">
    <source>
        <dbReference type="EMBL" id="RNA17782.1"/>
    </source>
</evidence>
<sequence>MNYFYLTNSFLIRRFFLAIKPVNSAVKILDRLKNRSKISGRSFSRSAWWPEFWTASEIQKCTWNCKLDIGRPIGLNLKKN</sequence>
<dbReference type="Proteomes" id="UP000276133">
    <property type="component" value="Unassembled WGS sequence"/>
</dbReference>
<comment type="caution">
    <text evidence="1">The sequence shown here is derived from an EMBL/GenBank/DDBJ whole genome shotgun (WGS) entry which is preliminary data.</text>
</comment>
<gene>
    <name evidence="1" type="ORF">BpHYR1_036096</name>
</gene>
<protein>
    <submittedName>
        <fullName evidence="1">Uncharacterized protein</fullName>
    </submittedName>
</protein>
<dbReference type="AlphaFoldDB" id="A0A3M7R2G4"/>
<reference evidence="1 2" key="1">
    <citation type="journal article" date="2018" name="Sci. Rep.">
        <title>Genomic signatures of local adaptation to the degree of environmental predictability in rotifers.</title>
        <authorList>
            <person name="Franch-Gras L."/>
            <person name="Hahn C."/>
            <person name="Garcia-Roger E.M."/>
            <person name="Carmona M.J."/>
            <person name="Serra M."/>
            <person name="Gomez A."/>
        </authorList>
    </citation>
    <scope>NUCLEOTIDE SEQUENCE [LARGE SCALE GENOMIC DNA]</scope>
    <source>
        <strain evidence="1">HYR1</strain>
    </source>
</reference>
<evidence type="ECO:0000313" key="2">
    <source>
        <dbReference type="Proteomes" id="UP000276133"/>
    </source>
</evidence>